<feature type="binding site" evidence="10">
    <location>
        <position position="296"/>
    </location>
    <ligand>
        <name>ATP</name>
        <dbReference type="ChEBI" id="CHEBI:30616"/>
    </ligand>
</feature>
<evidence type="ECO:0000313" key="11">
    <source>
        <dbReference type="EMBL" id="MDX7987324.1"/>
    </source>
</evidence>
<feature type="binding site" evidence="10">
    <location>
        <position position="454"/>
    </location>
    <ligand>
        <name>ATP</name>
        <dbReference type="ChEBI" id="CHEBI:30616"/>
    </ligand>
</feature>
<feature type="binding site" evidence="10">
    <location>
        <position position="268"/>
    </location>
    <ligand>
        <name>Mn(2+)</name>
        <dbReference type="ChEBI" id="CHEBI:29035"/>
    </ligand>
</feature>
<dbReference type="CDD" id="cd00484">
    <property type="entry name" value="PEPCK_ATP"/>
    <property type="match status" value="1"/>
</dbReference>
<feature type="binding site" evidence="10">
    <location>
        <position position="332"/>
    </location>
    <ligand>
        <name>ATP</name>
        <dbReference type="ChEBI" id="CHEBI:30616"/>
    </ligand>
</feature>
<dbReference type="Gene3D" id="3.40.449.10">
    <property type="entry name" value="Phosphoenolpyruvate Carboxykinase, domain 1"/>
    <property type="match status" value="1"/>
</dbReference>
<dbReference type="PROSITE" id="PS00532">
    <property type="entry name" value="PEPCK_ATP"/>
    <property type="match status" value="1"/>
</dbReference>
<evidence type="ECO:0000256" key="2">
    <source>
        <dbReference type="ARBA" id="ARBA00006052"/>
    </source>
</evidence>
<keyword evidence="8 10" id="KW-0456">Lyase</keyword>
<dbReference type="PIRSF" id="PIRSF006294">
    <property type="entry name" value="PEP_crbxkin"/>
    <property type="match status" value="1"/>
</dbReference>
<feature type="binding site" evidence="10">
    <location>
        <position position="231"/>
    </location>
    <ligand>
        <name>Mn(2+)</name>
        <dbReference type="ChEBI" id="CHEBI:29035"/>
    </ligand>
</feature>
<evidence type="ECO:0000256" key="1">
    <source>
        <dbReference type="ARBA" id="ARBA00004742"/>
    </source>
</evidence>
<keyword evidence="5 10" id="KW-0547">Nucleotide-binding</keyword>
<feature type="binding site" evidence="10">
    <location>
        <position position="206"/>
    </location>
    <ligand>
        <name>substrate</name>
    </ligand>
</feature>
<dbReference type="PANTHER" id="PTHR30031">
    <property type="entry name" value="PHOSPHOENOLPYRUVATE CARBOXYKINASE ATP"/>
    <property type="match status" value="1"/>
</dbReference>
<keyword evidence="10" id="KW-0479">Metal-binding</keyword>
<keyword evidence="12" id="KW-1185">Reference proteome</keyword>
<accession>A0ABU4S994</accession>
<evidence type="ECO:0000256" key="4">
    <source>
        <dbReference type="ARBA" id="ARBA00022432"/>
    </source>
</evidence>
<keyword evidence="6 10" id="KW-0210">Decarboxylase</keyword>
<comment type="caution">
    <text evidence="11">The sequence shown here is derived from an EMBL/GenBank/DDBJ whole genome shotgun (WGS) entry which is preliminary data.</text>
</comment>
<evidence type="ECO:0000256" key="7">
    <source>
        <dbReference type="ARBA" id="ARBA00022840"/>
    </source>
</evidence>
<evidence type="ECO:0000256" key="9">
    <source>
        <dbReference type="ARBA" id="ARBA00047371"/>
    </source>
</evidence>
<name>A0ABU4S994_9GAMM</name>
<dbReference type="HAMAP" id="MF_00453">
    <property type="entry name" value="PEPCK_ATP"/>
    <property type="match status" value="1"/>
</dbReference>
<comment type="similarity">
    <text evidence="2 10">Belongs to the phosphoenolpyruvate carboxykinase (ATP) family.</text>
</comment>
<feature type="binding site" evidence="10">
    <location>
        <position position="332"/>
    </location>
    <ligand>
        <name>substrate</name>
    </ligand>
</feature>
<feature type="binding site" evidence="10">
    <location>
        <position position="231"/>
    </location>
    <ligand>
        <name>ATP</name>
        <dbReference type="ChEBI" id="CHEBI:30616"/>
    </ligand>
</feature>
<dbReference type="Pfam" id="PF01293">
    <property type="entry name" value="PEPCK_ATP"/>
    <property type="match status" value="1"/>
</dbReference>
<feature type="binding site" evidence="10">
    <location>
        <position position="212"/>
    </location>
    <ligand>
        <name>ATP</name>
        <dbReference type="ChEBI" id="CHEBI:30616"/>
    </ligand>
</feature>
<comment type="catalytic activity">
    <reaction evidence="9 10">
        <text>oxaloacetate + ATP = phosphoenolpyruvate + ADP + CO2</text>
        <dbReference type="Rhea" id="RHEA:18617"/>
        <dbReference type="ChEBI" id="CHEBI:16452"/>
        <dbReference type="ChEBI" id="CHEBI:16526"/>
        <dbReference type="ChEBI" id="CHEBI:30616"/>
        <dbReference type="ChEBI" id="CHEBI:58702"/>
        <dbReference type="ChEBI" id="CHEBI:456216"/>
        <dbReference type="EC" id="4.1.1.49"/>
    </reaction>
</comment>
<sequence length="539" mass="59120">MSVTGITEQELAVYGIRDAGEIIYNPSYELLFSEETQSSLQGYECGTLTGLGAVAVDTGIFTGRSPKDKYIVRDDVTRDTVWWADQGKGKNDNKPLSQETWSHLKGLVTQQLSGKRLFIVDAFCGANADTRLKVRFITEVAWQAHFVKNMFIRPSDEELVGFTPDFIVMNGAKCTNPQWKEQGLNSENFVAFNLTERMQLIGGTWYGGEMKKGMFSIMNYLLPLKGIASMHCSANVGEKGDVAVFFGLSGTGKTTLSTDPKRKLIGDDEHGWDDDGVFNFEGGCYAKTINLSKEAEPDIYHAIRRDALLENVTVLADGSVDFNDGSKTENTRVSYPIYHIENIVKPISKAGHATKVIFLTADAFGVLPPVSRLTPEQTQYHFLSGFTAKLAGTERGVTEPTPTFSACFGAAFLSLHPTQYAEVLVKRMQASGAKAYLVNTGWNGTGKRISIKDTRAIIDAILNGDIEDTDTIQLPIFDLAVPTTLPGVDTGILDPRNTYADKAEWELKAKDLAQRFTDNFDKYTDTAAGAALVKAGPKL</sequence>
<dbReference type="PANTHER" id="PTHR30031:SF0">
    <property type="entry name" value="PHOSPHOENOLPYRUVATE CARBOXYKINASE (ATP)"/>
    <property type="match status" value="1"/>
</dbReference>
<keyword evidence="10" id="KW-0963">Cytoplasm</keyword>
<dbReference type="NCBIfam" id="NF006819">
    <property type="entry name" value="PRK09344.1-1"/>
    <property type="match status" value="1"/>
</dbReference>
<gene>
    <name evidence="10 11" type="primary">pckA</name>
    <name evidence="11" type="ORF">FE392_08265</name>
</gene>
<reference evidence="12" key="1">
    <citation type="journal article" date="2024" name="Toxins">
        <title>Genome Sequence Analysis of Native Xenorhabdus Strains Isolated from Entomopathogenic Nematodes in Argentina.</title>
        <authorList>
            <person name="Palma L."/>
            <person name="Frizzo L."/>
            <person name="Kaiser S."/>
            <person name="Berry C."/>
            <person name="Caballero P."/>
            <person name="Bode H.B."/>
            <person name="Del Valle E.E."/>
        </authorList>
    </citation>
    <scope>NUCLEOTIDE SEQUENCE [LARGE SCALE GENOMIC DNA]</scope>
    <source>
        <strain evidence="12">12</strain>
    </source>
</reference>
<dbReference type="InterPro" id="IPR013035">
    <property type="entry name" value="PEP_carboxykinase_C"/>
</dbReference>
<feature type="binding site" evidence="10">
    <location>
        <position position="212"/>
    </location>
    <ligand>
        <name>substrate</name>
    </ligand>
</feature>
<evidence type="ECO:0000313" key="12">
    <source>
        <dbReference type="Proteomes" id="UP001271890"/>
    </source>
</evidence>
<comment type="function">
    <text evidence="10">Involved in the gluconeogenesis. Catalyzes the conversion of oxaloacetate (OAA) to phosphoenolpyruvate (PEP) through direct phosphoryl transfer between the nucleoside triphosphate and OAA.</text>
</comment>
<evidence type="ECO:0000256" key="6">
    <source>
        <dbReference type="ARBA" id="ARBA00022793"/>
    </source>
</evidence>
<comment type="subunit">
    <text evidence="10">Monomer.</text>
</comment>
<dbReference type="InterPro" id="IPR015994">
    <property type="entry name" value="PEPCK_ATP_CS"/>
</dbReference>
<evidence type="ECO:0000256" key="3">
    <source>
        <dbReference type="ARBA" id="ARBA00012363"/>
    </source>
</evidence>
<dbReference type="InterPro" id="IPR001272">
    <property type="entry name" value="PEP_carboxykinase_ATP"/>
</dbReference>
<evidence type="ECO:0000256" key="10">
    <source>
        <dbReference type="HAMAP-Rule" id="MF_00453"/>
    </source>
</evidence>
<dbReference type="EMBL" id="VCDN01000027">
    <property type="protein sequence ID" value="MDX7987324.1"/>
    <property type="molecule type" value="Genomic_DNA"/>
</dbReference>
<dbReference type="Gene3D" id="2.170.8.10">
    <property type="entry name" value="Phosphoenolpyruvate Carboxykinase, domain 2"/>
    <property type="match status" value="1"/>
</dbReference>
<comment type="cofactor">
    <cofactor evidence="10">
        <name>Mn(2+)</name>
        <dbReference type="ChEBI" id="CHEBI:29035"/>
    </cofactor>
    <text evidence="10">Binds 1 Mn(2+) ion per subunit.</text>
</comment>
<dbReference type="NCBIfam" id="TIGR00224">
    <property type="entry name" value="pckA"/>
    <property type="match status" value="1"/>
</dbReference>
<dbReference type="InterPro" id="IPR008210">
    <property type="entry name" value="PEP_carboxykinase_N"/>
</dbReference>
<dbReference type="NCBIfam" id="NF006821">
    <property type="entry name" value="PRK09344.1-3"/>
    <property type="match status" value="1"/>
</dbReference>
<protein>
    <recommendedName>
        <fullName evidence="3 10">Phosphoenolpyruvate carboxykinase (ATP)</fullName>
        <shortName evidence="10">PCK</shortName>
        <shortName evidence="10">PEP carboxykinase</shortName>
        <shortName evidence="10">PEPCK</shortName>
        <ecNumber evidence="3 10">4.1.1.49</ecNumber>
    </recommendedName>
</protein>
<feature type="binding site" evidence="10">
    <location>
        <begin position="448"/>
        <end position="449"/>
    </location>
    <ligand>
        <name>ATP</name>
        <dbReference type="ChEBI" id="CHEBI:30616"/>
    </ligand>
</feature>
<evidence type="ECO:0000256" key="8">
    <source>
        <dbReference type="ARBA" id="ARBA00023239"/>
    </source>
</evidence>
<proteinExistence type="inferred from homology"/>
<keyword evidence="7 10" id="KW-0067">ATP-binding</keyword>
<dbReference type="Proteomes" id="UP001271890">
    <property type="component" value="Unassembled WGS sequence"/>
</dbReference>
<dbReference type="NCBIfam" id="NF006820">
    <property type="entry name" value="PRK09344.1-2"/>
    <property type="match status" value="1"/>
</dbReference>
<comment type="subcellular location">
    <subcellularLocation>
        <location evidence="10">Cytoplasm</location>
    </subcellularLocation>
</comment>
<keyword evidence="4 10" id="KW-0312">Gluconeogenesis</keyword>
<comment type="pathway">
    <text evidence="1 10">Carbohydrate biosynthesis; gluconeogenesis.</text>
</comment>
<dbReference type="GO" id="GO:0004612">
    <property type="term" value="F:phosphoenolpyruvate carboxykinase (ATP) activity"/>
    <property type="evidence" value="ECO:0007669"/>
    <property type="project" value="UniProtKB-EC"/>
</dbReference>
<keyword evidence="10" id="KW-0464">Manganese</keyword>
<organism evidence="11 12">
    <name type="scientific">Xenorhabdus santafensis</name>
    <dbReference type="NCBI Taxonomy" id="2582833"/>
    <lineage>
        <taxon>Bacteria</taxon>
        <taxon>Pseudomonadati</taxon>
        <taxon>Pseudomonadota</taxon>
        <taxon>Gammaproteobacteria</taxon>
        <taxon>Enterobacterales</taxon>
        <taxon>Morganellaceae</taxon>
        <taxon>Xenorhabdus</taxon>
    </lineage>
</organism>
<dbReference type="Gene3D" id="3.90.228.20">
    <property type="match status" value="1"/>
</dbReference>
<dbReference type="RefSeq" id="WP_319929759.1">
    <property type="nucleotide sequence ID" value="NZ_VCDN01000027.1"/>
</dbReference>
<feature type="binding site" evidence="10">
    <location>
        <begin position="247"/>
        <end position="255"/>
    </location>
    <ligand>
        <name>ATP</name>
        <dbReference type="ChEBI" id="CHEBI:30616"/>
    </ligand>
</feature>
<feature type="binding site" evidence="10">
    <location>
        <position position="212"/>
    </location>
    <ligand>
        <name>Mn(2+)</name>
        <dbReference type="ChEBI" id="CHEBI:29035"/>
    </ligand>
</feature>
<evidence type="ECO:0000256" key="5">
    <source>
        <dbReference type="ARBA" id="ARBA00022741"/>
    </source>
</evidence>
<feature type="binding site" evidence="10">
    <location>
        <position position="64"/>
    </location>
    <ligand>
        <name>substrate</name>
    </ligand>
</feature>
<dbReference type="SUPFAM" id="SSF68923">
    <property type="entry name" value="PEP carboxykinase N-terminal domain"/>
    <property type="match status" value="1"/>
</dbReference>
<dbReference type="SUPFAM" id="SSF53795">
    <property type="entry name" value="PEP carboxykinase-like"/>
    <property type="match status" value="1"/>
</dbReference>
<dbReference type="EC" id="4.1.1.49" evidence="3 10"/>